<accession>V9DLQ4</accession>
<feature type="transmembrane region" description="Helical" evidence="2">
    <location>
        <begin position="82"/>
        <end position="102"/>
    </location>
</feature>
<evidence type="ECO:0000256" key="1">
    <source>
        <dbReference type="SAM" id="MobiDB-lite"/>
    </source>
</evidence>
<dbReference type="EMBL" id="KB822697">
    <property type="protein sequence ID" value="ETI27785.1"/>
    <property type="molecule type" value="Genomic_DNA"/>
</dbReference>
<keyword evidence="2" id="KW-1133">Transmembrane helix</keyword>
<evidence type="ECO:0008006" key="5">
    <source>
        <dbReference type="Google" id="ProtNLM"/>
    </source>
</evidence>
<dbReference type="GeneID" id="19978727"/>
<evidence type="ECO:0000313" key="4">
    <source>
        <dbReference type="Proteomes" id="UP000030678"/>
    </source>
</evidence>
<dbReference type="HOGENOM" id="CLU_924391_0_0_1"/>
<proteinExistence type="predicted"/>
<dbReference type="AlphaFoldDB" id="V9DLQ4"/>
<organism evidence="3 4">
    <name type="scientific">Cladophialophora carrionii CBS 160.54</name>
    <dbReference type="NCBI Taxonomy" id="1279043"/>
    <lineage>
        <taxon>Eukaryota</taxon>
        <taxon>Fungi</taxon>
        <taxon>Dikarya</taxon>
        <taxon>Ascomycota</taxon>
        <taxon>Pezizomycotina</taxon>
        <taxon>Eurotiomycetes</taxon>
        <taxon>Chaetothyriomycetidae</taxon>
        <taxon>Chaetothyriales</taxon>
        <taxon>Herpotrichiellaceae</taxon>
        <taxon>Cladophialophora</taxon>
    </lineage>
</organism>
<feature type="compositionally biased region" description="Basic and acidic residues" evidence="1">
    <location>
        <begin position="188"/>
        <end position="199"/>
    </location>
</feature>
<feature type="compositionally biased region" description="Low complexity" evidence="1">
    <location>
        <begin position="204"/>
        <end position="216"/>
    </location>
</feature>
<dbReference type="CDD" id="cd12148">
    <property type="entry name" value="fungal_TF_MHR"/>
    <property type="match status" value="1"/>
</dbReference>
<sequence>MSGSVTYVVNIMVSILLLNRPFLLDLPVKADKEPDILNYSPSIHLSAVPLERALGYACVDSAIRITETTRPLLTYEPLPKRLPFVVNAAFLAGLAIGLAFFARLRRQFPLHEGLADALRTLKAFSEQDIVARRGLSLLTNLEAACGKSGWRIIQALATVSHWPFGHFQPLNREAQEGVLNGHGVQDSFSEHERPAEWNARKRLSSSSPSGVRSAQSGQLGRDTQFKALPVNSDLTEQRLPAQDDTPQPGSNDWQTDVENDALLFDADVHWSQPGASFGQGFANLSTLSNQYWESQNVFSMD</sequence>
<dbReference type="Proteomes" id="UP000030678">
    <property type="component" value="Unassembled WGS sequence"/>
</dbReference>
<keyword evidence="2" id="KW-0812">Transmembrane</keyword>
<evidence type="ECO:0000313" key="3">
    <source>
        <dbReference type="EMBL" id="ETI27785.1"/>
    </source>
</evidence>
<protein>
    <recommendedName>
        <fullName evidence="5">Transcription factor domain-containing protein</fullName>
    </recommendedName>
</protein>
<dbReference type="RefSeq" id="XP_008721859.1">
    <property type="nucleotide sequence ID" value="XM_008723637.1"/>
</dbReference>
<name>V9DLQ4_9EURO</name>
<evidence type="ECO:0000256" key="2">
    <source>
        <dbReference type="SAM" id="Phobius"/>
    </source>
</evidence>
<keyword evidence="2" id="KW-0472">Membrane</keyword>
<dbReference type="VEuPathDB" id="FungiDB:G647_00234"/>
<feature type="transmembrane region" description="Helical" evidence="2">
    <location>
        <begin position="7"/>
        <end position="24"/>
    </location>
</feature>
<feature type="compositionally biased region" description="Polar residues" evidence="1">
    <location>
        <begin position="244"/>
        <end position="255"/>
    </location>
</feature>
<feature type="region of interest" description="Disordered" evidence="1">
    <location>
        <begin position="183"/>
        <end position="255"/>
    </location>
</feature>
<reference evidence="3 4" key="1">
    <citation type="submission" date="2013-03" db="EMBL/GenBank/DDBJ databases">
        <title>The Genome Sequence of Cladophialophora carrionii CBS 160.54.</title>
        <authorList>
            <consortium name="The Broad Institute Genomics Platform"/>
            <person name="Cuomo C."/>
            <person name="de Hoog S."/>
            <person name="Gorbushina A."/>
            <person name="Walker B."/>
            <person name="Young S.K."/>
            <person name="Zeng Q."/>
            <person name="Gargeya S."/>
            <person name="Fitzgerald M."/>
            <person name="Haas B."/>
            <person name="Abouelleil A."/>
            <person name="Allen A.W."/>
            <person name="Alvarado L."/>
            <person name="Arachchi H.M."/>
            <person name="Berlin A.M."/>
            <person name="Chapman S.B."/>
            <person name="Gainer-Dewar J."/>
            <person name="Goldberg J."/>
            <person name="Griggs A."/>
            <person name="Gujja S."/>
            <person name="Hansen M."/>
            <person name="Howarth C."/>
            <person name="Imamovic A."/>
            <person name="Ireland A."/>
            <person name="Larimer J."/>
            <person name="McCowan C."/>
            <person name="Murphy C."/>
            <person name="Pearson M."/>
            <person name="Poon T.W."/>
            <person name="Priest M."/>
            <person name="Roberts A."/>
            <person name="Saif S."/>
            <person name="Shea T."/>
            <person name="Sisk P."/>
            <person name="Sykes S."/>
            <person name="Wortman J."/>
            <person name="Nusbaum C."/>
            <person name="Birren B."/>
        </authorList>
    </citation>
    <scope>NUCLEOTIDE SEQUENCE [LARGE SCALE GENOMIC DNA]</scope>
    <source>
        <strain evidence="3 4">CBS 160.54</strain>
    </source>
</reference>
<gene>
    <name evidence="3" type="ORF">G647_00234</name>
</gene>